<dbReference type="KEGG" id="palb:EJC50_20980"/>
<name>A0A3Q8X8B5_9BACL</name>
<reference evidence="4" key="1">
    <citation type="submission" date="2018-12" db="EMBL/GenBank/DDBJ databases">
        <title>Genome sequence of Peanibacillus sp.</title>
        <authorList>
            <person name="Subramani G."/>
            <person name="Srinivasan S."/>
            <person name="Kim M.K."/>
        </authorList>
    </citation>
    <scope>NUCLEOTIDE SEQUENCE [LARGE SCALE GENOMIC DNA]</scope>
    <source>
        <strain evidence="4">18JY67-1</strain>
    </source>
</reference>
<gene>
    <name evidence="3" type="ORF">EJC50_20980</name>
</gene>
<sequence length="269" mass="29666">MSMNHVTIDFKALEAFYIQLSPEGSESPSFIMPAADFLDPNATREALLFSGHIYKSIGFELAASLIGTTLFRLCAGTMVIMARNGVVPDLSLDNLELQIDDLGQFAGFGFRIREVITTALPDDPESRESSVREALKQLFEHTIRPAVQGIAAAAGVKPGIIWNQAGSLMISFSNSLASKESDPEALARFKVYQSVLTEQLSGELFGSRRNPFAHNPRYIDSPYQAGGRLIVRSGCCMFYCRENGEKCYNCPKLTDEQREEHRLKIVGAS</sequence>
<evidence type="ECO:0000313" key="3">
    <source>
        <dbReference type="EMBL" id="AZN41871.1"/>
    </source>
</evidence>
<proteinExistence type="predicted"/>
<keyword evidence="4" id="KW-1185">Reference proteome</keyword>
<dbReference type="Pfam" id="PF06276">
    <property type="entry name" value="FhuF"/>
    <property type="match status" value="1"/>
</dbReference>
<dbReference type="Pfam" id="PF11575">
    <property type="entry name" value="FhuF_C"/>
    <property type="match status" value="1"/>
</dbReference>
<dbReference type="RefSeq" id="WP_126017577.1">
    <property type="nucleotide sequence ID" value="NZ_CP034437.1"/>
</dbReference>
<feature type="domain" description="Aerobactin siderophore biosynthesis IucA/IucC-like C-terminal" evidence="1">
    <location>
        <begin position="75"/>
        <end position="196"/>
    </location>
</feature>
<dbReference type="GO" id="GO:0003824">
    <property type="term" value="F:catalytic activity"/>
    <property type="evidence" value="ECO:0007669"/>
    <property type="project" value="UniProtKB-ARBA"/>
</dbReference>
<accession>A0A3Q8X8B5</accession>
<evidence type="ECO:0000259" key="1">
    <source>
        <dbReference type="Pfam" id="PF06276"/>
    </source>
</evidence>
<evidence type="ECO:0000259" key="2">
    <source>
        <dbReference type="Pfam" id="PF11575"/>
    </source>
</evidence>
<dbReference type="AlphaFoldDB" id="A0A3Q8X8B5"/>
<dbReference type="InterPro" id="IPR022770">
    <property type="entry name" value="IucA/IucC-like_C"/>
</dbReference>
<dbReference type="OrthoDB" id="2819999at2"/>
<organism evidence="3 4">
    <name type="scientific">Paenibacillus albus</name>
    <dbReference type="NCBI Taxonomy" id="2495582"/>
    <lineage>
        <taxon>Bacteria</taxon>
        <taxon>Bacillati</taxon>
        <taxon>Bacillota</taxon>
        <taxon>Bacilli</taxon>
        <taxon>Bacillales</taxon>
        <taxon>Paenibacillaceae</taxon>
        <taxon>Paenibacillus</taxon>
    </lineage>
</organism>
<dbReference type="EMBL" id="CP034437">
    <property type="protein sequence ID" value="AZN41871.1"/>
    <property type="molecule type" value="Genomic_DNA"/>
</dbReference>
<dbReference type="Proteomes" id="UP000272528">
    <property type="component" value="Chromosome"/>
</dbReference>
<feature type="domain" description="Ferric siderophore reductase C-terminal" evidence="2">
    <location>
        <begin position="232"/>
        <end position="252"/>
    </location>
</feature>
<dbReference type="InterPro" id="IPR024726">
    <property type="entry name" value="FhuF_C"/>
</dbReference>
<evidence type="ECO:0000313" key="4">
    <source>
        <dbReference type="Proteomes" id="UP000272528"/>
    </source>
</evidence>
<protein>
    <submittedName>
        <fullName evidence="3">Uncharacterized protein</fullName>
    </submittedName>
</protein>